<evidence type="ECO:0000313" key="2">
    <source>
        <dbReference type="EMBL" id="CAK0862193.1"/>
    </source>
</evidence>
<protein>
    <submittedName>
        <fullName evidence="2">Uncharacterized protein</fullName>
    </submittedName>
</protein>
<keyword evidence="3" id="KW-1185">Reference proteome</keyword>
<feature type="region of interest" description="Disordered" evidence="1">
    <location>
        <begin position="160"/>
        <end position="180"/>
    </location>
</feature>
<organism evidence="2 3">
    <name type="scientific">Prorocentrum cordatum</name>
    <dbReference type="NCBI Taxonomy" id="2364126"/>
    <lineage>
        <taxon>Eukaryota</taxon>
        <taxon>Sar</taxon>
        <taxon>Alveolata</taxon>
        <taxon>Dinophyceae</taxon>
        <taxon>Prorocentrales</taxon>
        <taxon>Prorocentraceae</taxon>
        <taxon>Prorocentrum</taxon>
    </lineage>
</organism>
<evidence type="ECO:0000256" key="1">
    <source>
        <dbReference type="SAM" id="MobiDB-lite"/>
    </source>
</evidence>
<evidence type="ECO:0000313" key="3">
    <source>
        <dbReference type="Proteomes" id="UP001189429"/>
    </source>
</evidence>
<gene>
    <name evidence="2" type="ORF">PCOR1329_LOCUS50672</name>
</gene>
<name>A0ABN9USU8_9DINO</name>
<reference evidence="2" key="1">
    <citation type="submission" date="2023-10" db="EMBL/GenBank/DDBJ databases">
        <authorList>
            <person name="Chen Y."/>
            <person name="Shah S."/>
            <person name="Dougan E. K."/>
            <person name="Thang M."/>
            <person name="Chan C."/>
        </authorList>
    </citation>
    <scope>NUCLEOTIDE SEQUENCE [LARGE SCALE GENOMIC DNA]</scope>
</reference>
<feature type="region of interest" description="Disordered" evidence="1">
    <location>
        <begin position="1"/>
        <end position="32"/>
    </location>
</feature>
<sequence length="180" mass="17532">MRSPSLPEAALPSVDPTSETAMQGTKPARDGEALQRGLREGSLEGPVAAASTMALLASKVLSGAALLCLASSVKVGDCEFKAMKVAIAGCAVCSQCVLPPNEAPAAARLDALPEALPGAAAGPPVAVATAAVASLAAALAGVVAWRGRRAAPATARSALVAEGQGEDTPIMEGGSAAAPP</sequence>
<dbReference type="Proteomes" id="UP001189429">
    <property type="component" value="Unassembled WGS sequence"/>
</dbReference>
<dbReference type="EMBL" id="CAUYUJ010016135">
    <property type="protein sequence ID" value="CAK0862193.1"/>
    <property type="molecule type" value="Genomic_DNA"/>
</dbReference>
<proteinExistence type="predicted"/>
<comment type="caution">
    <text evidence="2">The sequence shown here is derived from an EMBL/GenBank/DDBJ whole genome shotgun (WGS) entry which is preliminary data.</text>
</comment>
<accession>A0ABN9USU8</accession>